<dbReference type="Gene3D" id="6.10.250.660">
    <property type="match status" value="1"/>
</dbReference>
<evidence type="ECO:0000313" key="7">
    <source>
        <dbReference type="EMBL" id="TCP70611.1"/>
    </source>
</evidence>
<protein>
    <submittedName>
        <fullName evidence="7">DivIVA domain-containing protein</fullName>
    </submittedName>
</protein>
<feature type="coiled-coil region" evidence="6">
    <location>
        <begin position="36"/>
        <end position="70"/>
    </location>
</feature>
<comment type="caution">
    <text evidence="7">The sequence shown here is derived from an EMBL/GenBank/DDBJ whole genome shotgun (WGS) entry which is preliminary data.</text>
</comment>
<gene>
    <name evidence="7" type="ORF">EDD57_10153</name>
</gene>
<dbReference type="NCBIfam" id="TIGR03544">
    <property type="entry name" value="DivI1A_domain"/>
    <property type="match status" value="1"/>
</dbReference>
<dbReference type="EMBL" id="SLXV01000001">
    <property type="protein sequence ID" value="TCP70611.1"/>
    <property type="molecule type" value="Genomic_DNA"/>
</dbReference>
<dbReference type="InterPro" id="IPR007793">
    <property type="entry name" value="DivIVA_fam"/>
</dbReference>
<evidence type="ECO:0000256" key="5">
    <source>
        <dbReference type="ARBA" id="ARBA00023306"/>
    </source>
</evidence>
<dbReference type="Proteomes" id="UP000294746">
    <property type="component" value="Unassembled WGS sequence"/>
</dbReference>
<dbReference type="RefSeq" id="WP_131847176.1">
    <property type="nucleotide sequence ID" value="NZ_SLXV01000001.1"/>
</dbReference>
<dbReference type="GO" id="GO:0051301">
    <property type="term" value="P:cell division"/>
    <property type="evidence" value="ECO:0007669"/>
    <property type="project" value="UniProtKB-KW"/>
</dbReference>
<accession>A0A4V6NRU6</accession>
<keyword evidence="3" id="KW-0132">Cell division</keyword>
<dbReference type="InterPro" id="IPR019933">
    <property type="entry name" value="DivIVA_domain"/>
</dbReference>
<keyword evidence="4 6" id="KW-0175">Coiled coil</keyword>
<evidence type="ECO:0000256" key="6">
    <source>
        <dbReference type="SAM" id="Coils"/>
    </source>
</evidence>
<dbReference type="Pfam" id="PF05103">
    <property type="entry name" value="DivIVA"/>
    <property type="match status" value="1"/>
</dbReference>
<name>A0A4V6NRU6_9BACL</name>
<organism evidence="7 8">
    <name type="scientific">Baia soyae</name>
    <dbReference type="NCBI Taxonomy" id="1544746"/>
    <lineage>
        <taxon>Bacteria</taxon>
        <taxon>Bacillati</taxon>
        <taxon>Bacillota</taxon>
        <taxon>Bacilli</taxon>
        <taxon>Bacillales</taxon>
        <taxon>Thermoactinomycetaceae</taxon>
        <taxon>Baia</taxon>
    </lineage>
</organism>
<reference evidence="7 8" key="1">
    <citation type="submission" date="2019-03" db="EMBL/GenBank/DDBJ databases">
        <title>Genomic Encyclopedia of Type Strains, Phase IV (KMG-IV): sequencing the most valuable type-strain genomes for metagenomic binning, comparative biology and taxonomic classification.</title>
        <authorList>
            <person name="Goeker M."/>
        </authorList>
    </citation>
    <scope>NUCLEOTIDE SEQUENCE [LARGE SCALE GENOMIC DNA]</scope>
    <source>
        <strain evidence="7 8">DSM 46831</strain>
    </source>
</reference>
<proteinExistence type="predicted"/>
<keyword evidence="2" id="KW-0963">Cytoplasm</keyword>
<evidence type="ECO:0000256" key="2">
    <source>
        <dbReference type="ARBA" id="ARBA00022490"/>
    </source>
</evidence>
<dbReference type="GO" id="GO:0005737">
    <property type="term" value="C:cytoplasm"/>
    <property type="evidence" value="ECO:0007669"/>
    <property type="project" value="UniProtKB-SubCell"/>
</dbReference>
<evidence type="ECO:0000256" key="4">
    <source>
        <dbReference type="ARBA" id="ARBA00023054"/>
    </source>
</evidence>
<keyword evidence="5" id="KW-0131">Cell cycle</keyword>
<sequence>MRITPSDIPSKKFNKSFWGYIPGEVDQWLNEIVICYEEDVSELKELRQEITRLRNENKQLRDIVKEIDLVDESRVSS</sequence>
<keyword evidence="8" id="KW-1185">Reference proteome</keyword>
<evidence type="ECO:0000256" key="3">
    <source>
        <dbReference type="ARBA" id="ARBA00022618"/>
    </source>
</evidence>
<dbReference type="OrthoDB" id="389699at2"/>
<evidence type="ECO:0000256" key="1">
    <source>
        <dbReference type="ARBA" id="ARBA00004496"/>
    </source>
</evidence>
<dbReference type="AlphaFoldDB" id="A0A4V6NRU6"/>
<comment type="subcellular location">
    <subcellularLocation>
        <location evidence="1">Cytoplasm</location>
    </subcellularLocation>
</comment>
<evidence type="ECO:0000313" key="8">
    <source>
        <dbReference type="Proteomes" id="UP000294746"/>
    </source>
</evidence>